<sequence length="491" mass="53630">MTYSDGHPSSAPVDKEQNDVRLTAAKTRANDRRTRTNRRTRSDRLARKARLDRVEARLATLDAICTRLEATIKAPTIQEHHEARLAAAKPRANDVVTEANLEAIQNSFKKAIQETTTRLEAKIKAAFRFGLSDVPAEEDALDQTAVQDAEEAGEDVSAEEVVLAATVERDNEEPGADVEEPGEDTSAEEVVLDTTVDRGDEEPGEDASPDDVASDRTTARGNADPRDDTLTTDVVLDPIEVRDDEELGEEAPGEEERLPTNDPSNFDDTVSEDGIVPKPVANPAPPPASTPFRLKVNTVSGPKSNHDHKPELTFTSPPTTAPDQPSDNYDREWLQTSPPPDPNAPEPSKPRSTPTNAPDQPSANYDQEWLQTSPPPDPPVPTPKRESRNRQSTDYHTPAAHIHVQIYGYPPYGFPLSHNGHDGSHSNVYMDSDSEDSPVTTAMMLPMEAITVMGLILTNTSSQVATIIAVIAILKSWDGFICLEKGRTRTP</sequence>
<dbReference type="EMBL" id="AGNL01001677">
    <property type="protein sequence ID" value="EJK76807.1"/>
    <property type="molecule type" value="Genomic_DNA"/>
</dbReference>
<organism evidence="2 3">
    <name type="scientific">Thalassiosira oceanica</name>
    <name type="common">Marine diatom</name>
    <dbReference type="NCBI Taxonomy" id="159749"/>
    <lineage>
        <taxon>Eukaryota</taxon>
        <taxon>Sar</taxon>
        <taxon>Stramenopiles</taxon>
        <taxon>Ochrophyta</taxon>
        <taxon>Bacillariophyta</taxon>
        <taxon>Coscinodiscophyceae</taxon>
        <taxon>Thalassiosirophycidae</taxon>
        <taxon>Thalassiosirales</taxon>
        <taxon>Thalassiosiraceae</taxon>
        <taxon>Thalassiosira</taxon>
    </lineage>
</organism>
<comment type="caution">
    <text evidence="2">The sequence shown here is derived from an EMBL/GenBank/DDBJ whole genome shotgun (WGS) entry which is preliminary data.</text>
</comment>
<dbReference type="AlphaFoldDB" id="K0TQX5"/>
<reference evidence="2 3" key="1">
    <citation type="journal article" date="2012" name="Genome Biol.">
        <title>Genome and low-iron response of an oceanic diatom adapted to chronic iron limitation.</title>
        <authorList>
            <person name="Lommer M."/>
            <person name="Specht M."/>
            <person name="Roy A.S."/>
            <person name="Kraemer L."/>
            <person name="Andreson R."/>
            <person name="Gutowska M.A."/>
            <person name="Wolf J."/>
            <person name="Bergner S.V."/>
            <person name="Schilhabel M.B."/>
            <person name="Klostermeier U.C."/>
            <person name="Beiko R.G."/>
            <person name="Rosenstiel P."/>
            <person name="Hippler M."/>
            <person name="Laroche J."/>
        </authorList>
    </citation>
    <scope>NUCLEOTIDE SEQUENCE [LARGE SCALE GENOMIC DNA]</scope>
    <source>
        <strain evidence="2 3">CCMP1005</strain>
    </source>
</reference>
<feature type="compositionally biased region" description="Polar residues" evidence="1">
    <location>
        <begin position="351"/>
        <end position="372"/>
    </location>
</feature>
<feature type="compositionally biased region" description="Acidic residues" evidence="1">
    <location>
        <begin position="170"/>
        <end position="191"/>
    </location>
</feature>
<evidence type="ECO:0000313" key="2">
    <source>
        <dbReference type="EMBL" id="EJK76807.1"/>
    </source>
</evidence>
<feature type="compositionally biased region" description="Pro residues" evidence="1">
    <location>
        <begin position="337"/>
        <end position="347"/>
    </location>
</feature>
<feature type="compositionally biased region" description="Basic and acidic residues" evidence="1">
    <location>
        <begin position="213"/>
        <end position="229"/>
    </location>
</feature>
<evidence type="ECO:0000256" key="1">
    <source>
        <dbReference type="SAM" id="MobiDB-lite"/>
    </source>
</evidence>
<evidence type="ECO:0000313" key="3">
    <source>
        <dbReference type="Proteomes" id="UP000266841"/>
    </source>
</evidence>
<protein>
    <submittedName>
        <fullName evidence="2">Uncharacterized protein</fullName>
    </submittedName>
</protein>
<feature type="compositionally biased region" description="Pro residues" evidence="1">
    <location>
        <begin position="373"/>
        <end position="382"/>
    </location>
</feature>
<keyword evidence="3" id="KW-1185">Reference proteome</keyword>
<feature type="compositionally biased region" description="Basic and acidic residues" evidence="1">
    <location>
        <begin position="28"/>
        <end position="44"/>
    </location>
</feature>
<accession>K0TQX5</accession>
<feature type="compositionally biased region" description="Acidic residues" evidence="1">
    <location>
        <begin position="242"/>
        <end position="253"/>
    </location>
</feature>
<feature type="compositionally biased region" description="Acidic residues" evidence="1">
    <location>
        <begin position="199"/>
        <end position="209"/>
    </location>
</feature>
<name>K0TQX5_THAOC</name>
<dbReference type="Proteomes" id="UP000266841">
    <property type="component" value="Unassembled WGS sequence"/>
</dbReference>
<feature type="compositionally biased region" description="Basic and acidic residues" evidence="1">
    <location>
        <begin position="383"/>
        <end position="393"/>
    </location>
</feature>
<proteinExistence type="predicted"/>
<feature type="compositionally biased region" description="Pro residues" evidence="1">
    <location>
        <begin position="280"/>
        <end position="289"/>
    </location>
</feature>
<feature type="region of interest" description="Disordered" evidence="1">
    <location>
        <begin position="166"/>
        <end position="396"/>
    </location>
</feature>
<feature type="compositionally biased region" description="Polar residues" evidence="1">
    <location>
        <begin position="313"/>
        <end position="327"/>
    </location>
</feature>
<gene>
    <name evidence="2" type="ORF">THAOC_01411</name>
</gene>
<feature type="region of interest" description="Disordered" evidence="1">
    <location>
        <begin position="1"/>
        <end position="44"/>
    </location>
</feature>